<accession>A0A060ICH4</accession>
<proteinExistence type="predicted"/>
<protein>
    <submittedName>
        <fullName evidence="2">Uncharacterized protein</fullName>
    </submittedName>
</protein>
<geneLocation type="plasmid" evidence="2 3">
    <name>pRetIE4771e</name>
</geneLocation>
<gene>
    <name evidence="2" type="ORF">IE4771_PE00217</name>
</gene>
<dbReference type="AlphaFoldDB" id="A0A060ICH4"/>
<evidence type="ECO:0000256" key="1">
    <source>
        <dbReference type="SAM" id="MobiDB-lite"/>
    </source>
</evidence>
<name>A0A060ICH4_RHIET</name>
<dbReference type="HOGENOM" id="CLU_2976156_0_0_5"/>
<feature type="region of interest" description="Disordered" evidence="1">
    <location>
        <begin position="1"/>
        <end position="26"/>
    </location>
</feature>
<evidence type="ECO:0000313" key="3">
    <source>
        <dbReference type="Proteomes" id="UP000027180"/>
    </source>
</evidence>
<dbReference type="EMBL" id="CP006991">
    <property type="protein sequence ID" value="AIC31442.1"/>
    <property type="molecule type" value="Genomic_DNA"/>
</dbReference>
<sequence>MSPPLLAMRSRPQPKQSHPHRKPFATSDMWRRIACDEDGAIVAGEEVAEGYVAGNKRP</sequence>
<evidence type="ECO:0000313" key="2">
    <source>
        <dbReference type="EMBL" id="AIC31442.1"/>
    </source>
</evidence>
<organism evidence="2 3">
    <name type="scientific">Rhizobium etli bv. mimosae str. IE4771</name>
    <dbReference type="NCBI Taxonomy" id="1432050"/>
    <lineage>
        <taxon>Bacteria</taxon>
        <taxon>Pseudomonadati</taxon>
        <taxon>Pseudomonadota</taxon>
        <taxon>Alphaproteobacteria</taxon>
        <taxon>Hyphomicrobiales</taxon>
        <taxon>Rhizobiaceae</taxon>
        <taxon>Rhizobium/Agrobacterium group</taxon>
        <taxon>Rhizobium</taxon>
    </lineage>
</organism>
<reference evidence="2 3" key="1">
    <citation type="submission" date="2013-12" db="EMBL/GenBank/DDBJ databases">
        <title>Complete genome sequence of Rhizobium etli bv. mimosae IE4771.</title>
        <authorList>
            <person name="Bustos P."/>
            <person name="Santamaria R.I."/>
            <person name="Lozano L."/>
            <person name="Ormeno-Orrillo E."/>
            <person name="Rogel M.A."/>
            <person name="Romero D."/>
            <person name="Cevallos M.A."/>
            <person name="Martinez-Romero E."/>
            <person name="Gonzalez V."/>
        </authorList>
    </citation>
    <scope>NUCLEOTIDE SEQUENCE [LARGE SCALE GENOMIC DNA]</scope>
    <source>
        <strain evidence="2 3">IE4771</strain>
        <plasmid evidence="3">Plasmid pRetIE4771e</plasmid>
    </source>
</reference>
<dbReference type="Proteomes" id="UP000027180">
    <property type="component" value="Plasmid pRetIE4771e"/>
</dbReference>
<dbReference type="KEGG" id="rei:IE4771_PE00217"/>
<keyword evidence="2" id="KW-0614">Plasmid</keyword>